<organism evidence="2 3">
    <name type="scientific">Crepidotus variabilis</name>
    <dbReference type="NCBI Taxonomy" id="179855"/>
    <lineage>
        <taxon>Eukaryota</taxon>
        <taxon>Fungi</taxon>
        <taxon>Dikarya</taxon>
        <taxon>Basidiomycota</taxon>
        <taxon>Agaricomycotina</taxon>
        <taxon>Agaricomycetes</taxon>
        <taxon>Agaricomycetidae</taxon>
        <taxon>Agaricales</taxon>
        <taxon>Agaricineae</taxon>
        <taxon>Crepidotaceae</taxon>
        <taxon>Crepidotus</taxon>
    </lineage>
</organism>
<keyword evidence="1" id="KW-0175">Coiled coil</keyword>
<dbReference type="AlphaFoldDB" id="A0A9P6EBK2"/>
<accession>A0A9P6EBK2</accession>
<sequence length="152" mass="18138">MSLNCLRGNLEELVYVLEAFIKEHEYLSIFERPTEPFWFCVVSLRVLGSTFGYRVIEHGLNDTRGKVMVCTHFSYWKGTPQWGMVSIEEVTNLILSKSMRQTAEYREEEAESIEIAARRWEFRVQEEKEAAKRRSENLTRQMRMQTLRTRQY</sequence>
<name>A0A9P6EBK2_9AGAR</name>
<gene>
    <name evidence="2" type="ORF">CPB83DRAFT_504984</name>
</gene>
<feature type="coiled-coil region" evidence="1">
    <location>
        <begin position="121"/>
        <end position="148"/>
    </location>
</feature>
<dbReference type="Proteomes" id="UP000807306">
    <property type="component" value="Unassembled WGS sequence"/>
</dbReference>
<proteinExistence type="predicted"/>
<evidence type="ECO:0000256" key="1">
    <source>
        <dbReference type="SAM" id="Coils"/>
    </source>
</evidence>
<evidence type="ECO:0000313" key="2">
    <source>
        <dbReference type="EMBL" id="KAF9526035.1"/>
    </source>
</evidence>
<protein>
    <submittedName>
        <fullName evidence="2">Uncharacterized protein</fullName>
    </submittedName>
</protein>
<dbReference type="EMBL" id="MU157876">
    <property type="protein sequence ID" value="KAF9526035.1"/>
    <property type="molecule type" value="Genomic_DNA"/>
</dbReference>
<reference evidence="2" key="1">
    <citation type="submission" date="2020-11" db="EMBL/GenBank/DDBJ databases">
        <authorList>
            <consortium name="DOE Joint Genome Institute"/>
            <person name="Ahrendt S."/>
            <person name="Riley R."/>
            <person name="Andreopoulos W."/>
            <person name="Labutti K."/>
            <person name="Pangilinan J."/>
            <person name="Ruiz-Duenas F.J."/>
            <person name="Barrasa J.M."/>
            <person name="Sanchez-Garcia M."/>
            <person name="Camarero S."/>
            <person name="Miyauchi S."/>
            <person name="Serrano A."/>
            <person name="Linde D."/>
            <person name="Babiker R."/>
            <person name="Drula E."/>
            <person name="Ayuso-Fernandez I."/>
            <person name="Pacheco R."/>
            <person name="Padilla G."/>
            <person name="Ferreira P."/>
            <person name="Barriuso J."/>
            <person name="Kellner H."/>
            <person name="Castanera R."/>
            <person name="Alfaro M."/>
            <person name="Ramirez L."/>
            <person name="Pisabarro A.G."/>
            <person name="Kuo A."/>
            <person name="Tritt A."/>
            <person name="Lipzen A."/>
            <person name="He G."/>
            <person name="Yan M."/>
            <person name="Ng V."/>
            <person name="Cullen D."/>
            <person name="Martin F."/>
            <person name="Rosso M.-N."/>
            <person name="Henrissat B."/>
            <person name="Hibbett D."/>
            <person name="Martinez A.T."/>
            <person name="Grigoriev I.V."/>
        </authorList>
    </citation>
    <scope>NUCLEOTIDE SEQUENCE</scope>
    <source>
        <strain evidence="2">CBS 506.95</strain>
    </source>
</reference>
<keyword evidence="3" id="KW-1185">Reference proteome</keyword>
<comment type="caution">
    <text evidence="2">The sequence shown here is derived from an EMBL/GenBank/DDBJ whole genome shotgun (WGS) entry which is preliminary data.</text>
</comment>
<evidence type="ECO:0000313" key="3">
    <source>
        <dbReference type="Proteomes" id="UP000807306"/>
    </source>
</evidence>